<dbReference type="GO" id="GO:0004180">
    <property type="term" value="F:carboxypeptidase activity"/>
    <property type="evidence" value="ECO:0007669"/>
    <property type="project" value="UniProtKB-ARBA"/>
</dbReference>
<keyword evidence="10" id="KW-1185">Reference proteome</keyword>
<dbReference type="PANTHER" id="PTHR41533">
    <property type="entry name" value="L,D-TRANSPEPTIDASE HI_1667-RELATED"/>
    <property type="match status" value="1"/>
</dbReference>
<dbReference type="GO" id="GO:0008360">
    <property type="term" value="P:regulation of cell shape"/>
    <property type="evidence" value="ECO:0007669"/>
    <property type="project" value="UniProtKB-UniRule"/>
</dbReference>
<feature type="domain" description="L,D-TPase catalytic" evidence="8">
    <location>
        <begin position="16"/>
        <end position="148"/>
    </location>
</feature>
<dbReference type="GO" id="GO:0009252">
    <property type="term" value="P:peptidoglycan biosynthetic process"/>
    <property type="evidence" value="ECO:0007669"/>
    <property type="project" value="UniProtKB-UniPathway"/>
</dbReference>
<dbReference type="GO" id="GO:0016740">
    <property type="term" value="F:transferase activity"/>
    <property type="evidence" value="ECO:0007669"/>
    <property type="project" value="UniProtKB-KW"/>
</dbReference>
<dbReference type="Gene3D" id="2.40.440.10">
    <property type="entry name" value="L,D-transpeptidase catalytic domain-like"/>
    <property type="match status" value="1"/>
</dbReference>
<dbReference type="EMBL" id="BKAJ01000101">
    <property type="protein sequence ID" value="GEP58485.1"/>
    <property type="molecule type" value="Genomic_DNA"/>
</dbReference>
<evidence type="ECO:0000313" key="9">
    <source>
        <dbReference type="EMBL" id="GEP58485.1"/>
    </source>
</evidence>
<reference evidence="9 10" key="1">
    <citation type="submission" date="2019-07" db="EMBL/GenBank/DDBJ databases">
        <title>Whole genome shotgun sequence of Reyranella soli NBRC 108950.</title>
        <authorList>
            <person name="Hosoyama A."/>
            <person name="Uohara A."/>
            <person name="Ohji S."/>
            <person name="Ichikawa N."/>
        </authorList>
    </citation>
    <scope>NUCLEOTIDE SEQUENCE [LARGE SCALE GENOMIC DNA]</scope>
    <source>
        <strain evidence="9 10">NBRC 108950</strain>
    </source>
</reference>
<dbReference type="PROSITE" id="PS52029">
    <property type="entry name" value="LD_TPASE"/>
    <property type="match status" value="1"/>
</dbReference>
<evidence type="ECO:0000256" key="5">
    <source>
        <dbReference type="ARBA" id="ARBA00022984"/>
    </source>
</evidence>
<keyword evidence="4 7" id="KW-0133">Cell shape</keyword>
<dbReference type="AlphaFoldDB" id="A0A512NHU7"/>
<feature type="active site" description="Proton donor/acceptor" evidence="7">
    <location>
        <position position="105"/>
    </location>
</feature>
<dbReference type="InterPro" id="IPR005490">
    <property type="entry name" value="LD_TPept_cat_dom"/>
</dbReference>
<gene>
    <name evidence="9" type="ORF">RSO01_56510</name>
</gene>
<evidence type="ECO:0000256" key="4">
    <source>
        <dbReference type="ARBA" id="ARBA00022960"/>
    </source>
</evidence>
<keyword evidence="6 7" id="KW-0961">Cell wall biogenesis/degradation</keyword>
<keyword evidence="5 7" id="KW-0573">Peptidoglycan synthesis</keyword>
<organism evidence="9 10">
    <name type="scientific">Reyranella soli</name>
    <dbReference type="NCBI Taxonomy" id="1230389"/>
    <lineage>
        <taxon>Bacteria</taxon>
        <taxon>Pseudomonadati</taxon>
        <taxon>Pseudomonadota</taxon>
        <taxon>Alphaproteobacteria</taxon>
        <taxon>Hyphomicrobiales</taxon>
        <taxon>Reyranellaceae</taxon>
        <taxon>Reyranella</taxon>
    </lineage>
</organism>
<dbReference type="SUPFAM" id="SSF141523">
    <property type="entry name" value="L,D-transpeptidase catalytic domain-like"/>
    <property type="match status" value="1"/>
</dbReference>
<dbReference type="PANTHER" id="PTHR41533:SF1">
    <property type="entry name" value="L,D-TRANSPEPTIDASE YCBB-RELATED"/>
    <property type="match status" value="1"/>
</dbReference>
<evidence type="ECO:0000313" key="10">
    <source>
        <dbReference type="Proteomes" id="UP000321058"/>
    </source>
</evidence>
<accession>A0A512NHU7</accession>
<evidence type="ECO:0000256" key="2">
    <source>
        <dbReference type="ARBA" id="ARBA00005992"/>
    </source>
</evidence>
<dbReference type="UniPathway" id="UPA00219"/>
<sequence length="207" mass="23108">MLRSQGIGIDIPARGKFILVNIPSFELIALQDGEPVLRSRVVVGKPAAATPEMLSPMFAIQFNPSWTPTPSMIRNEGLHYMPPGPQNPLGRMMFALDNEEFIYLHDTNERALFNRSQRALSHGCVRVEKARPLAAWSLGVSEQEVDSMTSHGRTHSVPLAEPIPVALVYFTRFPDEQGQVVSYPDIYGDRQAEKDIAPDVAVSRRRE</sequence>
<dbReference type="GO" id="GO:0071555">
    <property type="term" value="P:cell wall organization"/>
    <property type="evidence" value="ECO:0007669"/>
    <property type="project" value="UniProtKB-UniRule"/>
</dbReference>
<evidence type="ECO:0000259" key="8">
    <source>
        <dbReference type="PROSITE" id="PS52029"/>
    </source>
</evidence>
<name>A0A512NHU7_9HYPH</name>
<dbReference type="InterPro" id="IPR052905">
    <property type="entry name" value="LD-transpeptidase_YkuD-like"/>
</dbReference>
<proteinExistence type="inferred from homology"/>
<evidence type="ECO:0000256" key="3">
    <source>
        <dbReference type="ARBA" id="ARBA00022679"/>
    </source>
</evidence>
<dbReference type="InterPro" id="IPR038063">
    <property type="entry name" value="Transpep_catalytic_dom"/>
</dbReference>
<dbReference type="Proteomes" id="UP000321058">
    <property type="component" value="Unassembled WGS sequence"/>
</dbReference>
<feature type="active site" description="Nucleophile" evidence="7">
    <location>
        <position position="124"/>
    </location>
</feature>
<protein>
    <recommendedName>
        <fullName evidence="8">L,D-TPase catalytic domain-containing protein</fullName>
    </recommendedName>
</protein>
<dbReference type="CDD" id="cd16913">
    <property type="entry name" value="YkuD_like"/>
    <property type="match status" value="1"/>
</dbReference>
<comment type="pathway">
    <text evidence="1 7">Cell wall biogenesis; peptidoglycan biosynthesis.</text>
</comment>
<keyword evidence="3" id="KW-0808">Transferase</keyword>
<evidence type="ECO:0000256" key="1">
    <source>
        <dbReference type="ARBA" id="ARBA00004752"/>
    </source>
</evidence>
<dbReference type="Pfam" id="PF03734">
    <property type="entry name" value="YkuD"/>
    <property type="match status" value="1"/>
</dbReference>
<evidence type="ECO:0000256" key="6">
    <source>
        <dbReference type="ARBA" id="ARBA00023316"/>
    </source>
</evidence>
<comment type="caution">
    <text evidence="9">The sequence shown here is derived from an EMBL/GenBank/DDBJ whole genome shotgun (WGS) entry which is preliminary data.</text>
</comment>
<comment type="similarity">
    <text evidence="2">Belongs to the YkuD family.</text>
</comment>
<evidence type="ECO:0000256" key="7">
    <source>
        <dbReference type="PROSITE-ProRule" id="PRU01373"/>
    </source>
</evidence>